<feature type="transmembrane region" description="Helical" evidence="8">
    <location>
        <begin position="208"/>
        <end position="235"/>
    </location>
</feature>
<keyword evidence="10" id="KW-1185">Reference proteome</keyword>
<feature type="transmembrane region" description="Helical" evidence="8">
    <location>
        <begin position="282"/>
        <end position="302"/>
    </location>
</feature>
<evidence type="ECO:0000256" key="6">
    <source>
        <dbReference type="ARBA" id="ARBA00023136"/>
    </source>
</evidence>
<dbReference type="EMBL" id="CP026721">
    <property type="protein sequence ID" value="QAV33286.1"/>
    <property type="molecule type" value="Genomic_DNA"/>
</dbReference>
<dbReference type="PANTHER" id="PTHR35806">
    <property type="entry name" value="OXALOACETATE DECARBOXYLASE BETA CHAIN 2"/>
    <property type="match status" value="1"/>
</dbReference>
<dbReference type="PIRSF" id="PIRSF015658">
    <property type="entry name" value="MmdB_OadB"/>
    <property type="match status" value="1"/>
</dbReference>
<feature type="transmembrane region" description="Helical" evidence="8">
    <location>
        <begin position="107"/>
        <end position="129"/>
    </location>
</feature>
<evidence type="ECO:0000256" key="7">
    <source>
        <dbReference type="PIRNR" id="PIRNR015658"/>
    </source>
</evidence>
<dbReference type="RefSeq" id="WP_033192199.1">
    <property type="nucleotide sequence ID" value="NZ_CP026721.1"/>
</dbReference>
<proteinExistence type="predicted"/>
<evidence type="ECO:0000256" key="5">
    <source>
        <dbReference type="ARBA" id="ARBA00022989"/>
    </source>
</evidence>
<gene>
    <name evidence="9" type="ORF">CBS1_05835</name>
</gene>
<evidence type="ECO:0000313" key="10">
    <source>
        <dbReference type="Proteomes" id="UP000288947"/>
    </source>
</evidence>
<keyword evidence="2 7" id="KW-1003">Cell membrane</keyword>
<evidence type="ECO:0000256" key="3">
    <source>
        <dbReference type="ARBA" id="ARBA00022692"/>
    </source>
</evidence>
<feature type="transmembrane region" description="Helical" evidence="8">
    <location>
        <begin position="314"/>
        <end position="333"/>
    </location>
</feature>
<keyword evidence="5 8" id="KW-1133">Transmembrane helix</keyword>
<dbReference type="Proteomes" id="UP000288947">
    <property type="component" value="Chromosome"/>
</dbReference>
<evidence type="ECO:0000256" key="2">
    <source>
        <dbReference type="ARBA" id="ARBA00022475"/>
    </source>
</evidence>
<evidence type="ECO:0000313" key="9">
    <source>
        <dbReference type="EMBL" id="QAV33286.1"/>
    </source>
</evidence>
<keyword evidence="7" id="KW-0406">Ion transport</keyword>
<dbReference type="GO" id="GO:0005886">
    <property type="term" value="C:plasma membrane"/>
    <property type="evidence" value="ECO:0007669"/>
    <property type="project" value="UniProtKB-SubCell"/>
</dbReference>
<dbReference type="GO" id="GO:0006814">
    <property type="term" value="P:sodium ion transport"/>
    <property type="evidence" value="ECO:0007669"/>
    <property type="project" value="UniProtKB-UniRule"/>
</dbReference>
<keyword evidence="7" id="KW-0915">Sodium</keyword>
<feature type="transmembrane region" description="Helical" evidence="8">
    <location>
        <begin position="345"/>
        <end position="372"/>
    </location>
</feature>
<name>A0AAE5XBR1_9BACT</name>
<dbReference type="NCBIfam" id="TIGR01109">
    <property type="entry name" value="Na_pump_decarbB"/>
    <property type="match status" value="1"/>
</dbReference>
<feature type="transmembrane region" description="Helical" evidence="8">
    <location>
        <begin position="36"/>
        <end position="57"/>
    </location>
</feature>
<keyword evidence="4" id="KW-1278">Translocase</keyword>
<comment type="subcellular location">
    <subcellularLocation>
        <location evidence="1">Cell membrane</location>
        <topology evidence="1">Multi-pass membrane protein</topology>
    </subcellularLocation>
</comment>
<evidence type="ECO:0000256" key="8">
    <source>
        <dbReference type="SAM" id="Phobius"/>
    </source>
</evidence>
<feature type="transmembrane region" description="Helical" evidence="8">
    <location>
        <begin position="7"/>
        <end position="30"/>
    </location>
</feature>
<feature type="transmembrane region" description="Helical" evidence="8">
    <location>
        <begin position="69"/>
        <end position="95"/>
    </location>
</feature>
<reference evidence="9 10" key="1">
    <citation type="submission" date="2018-01" db="EMBL/GenBank/DDBJ databases">
        <title>The whole genome sequencing and assembly of Fervidobacterium changbaicum CBS-1 strain.</title>
        <authorList>
            <person name="Kim J.-Y."/>
            <person name="Park M.-K."/>
            <person name="Yi H."/>
            <person name="Bahn Y.-S."/>
            <person name="Kim J.F."/>
            <person name="Lee D.-W."/>
        </authorList>
    </citation>
    <scope>NUCLEOTIDE SEQUENCE [LARGE SCALE GENOMIC DNA]</scope>
    <source>
        <strain evidence="9 10">CBS-1</strain>
    </source>
</reference>
<sequence length="375" mass="39980">MQELLNGVLALNFGNVTMVAIGLFLIYLAISKEYEPALLVPIGFSTILVNIPFSSAIDQWIDGVLHRGVLNVFFDIGIITEIFPLLIFIAVGAMIDFGPLLEHPIMFLFGAAAQFGIFATMVVATLLGFDIKQAASIGIIGAADGPTSIYVAGRFAKELLGPISVAAYSYMSLVPIIQPPVIKALTTKEERKIKMSPKSLRISKRVKIVFPILVTIVASLIAPSAAALIGFLMFGNLLRECGVLNSIAKTAQTELANIVTIFLGLSIGSTMTADKFLKPQTLYIMLLGIVAFVFDTAGGVLFAKFLNLFLKNKINPMLGAAGISAFPMSARVIHQLGRKEDPTNYLLMYAVGANVAGQIGSVLAGGILIALVSNL</sequence>
<dbReference type="GO" id="GO:0016829">
    <property type="term" value="F:lyase activity"/>
    <property type="evidence" value="ECO:0007669"/>
    <property type="project" value="InterPro"/>
</dbReference>
<accession>A0AAE5XBR1</accession>
<keyword evidence="3 8" id="KW-0812">Transmembrane</keyword>
<dbReference type="Pfam" id="PF03977">
    <property type="entry name" value="OAD_beta"/>
    <property type="match status" value="1"/>
</dbReference>
<keyword evidence="7" id="KW-0739">Sodium transport</keyword>
<organism evidence="9 10">
    <name type="scientific">Fervidobacterium changbaicum</name>
    <dbReference type="NCBI Taxonomy" id="310769"/>
    <lineage>
        <taxon>Bacteria</taxon>
        <taxon>Thermotogati</taxon>
        <taxon>Thermotogota</taxon>
        <taxon>Thermotogae</taxon>
        <taxon>Thermotogales</taxon>
        <taxon>Fervidobacteriaceae</taxon>
        <taxon>Fervidobacterium</taxon>
    </lineage>
</organism>
<dbReference type="AlphaFoldDB" id="A0AAE5XBR1"/>
<evidence type="ECO:0000256" key="4">
    <source>
        <dbReference type="ARBA" id="ARBA00022967"/>
    </source>
</evidence>
<dbReference type="PANTHER" id="PTHR35806:SF1">
    <property type="entry name" value="OXALOACETATE DECARBOXYLASE BETA CHAIN 2"/>
    <property type="match status" value="1"/>
</dbReference>
<dbReference type="InterPro" id="IPR005661">
    <property type="entry name" value="OadB_MmdB"/>
</dbReference>
<protein>
    <submittedName>
        <fullName evidence="9">Sodium ion-translocating decarboxylase subunit beta</fullName>
    </submittedName>
</protein>
<keyword evidence="6 7" id="KW-0472">Membrane</keyword>
<evidence type="ECO:0000256" key="1">
    <source>
        <dbReference type="ARBA" id="ARBA00004651"/>
    </source>
</evidence>
<keyword evidence="7" id="KW-0813">Transport</keyword>